<keyword evidence="1" id="KW-1133">Transmembrane helix</keyword>
<organism evidence="2 3">
    <name type="scientific">Xylanibacter ruminicola</name>
    <name type="common">Prevotella ruminicola</name>
    <dbReference type="NCBI Taxonomy" id="839"/>
    <lineage>
        <taxon>Bacteria</taxon>
        <taxon>Pseudomonadati</taxon>
        <taxon>Bacteroidota</taxon>
        <taxon>Bacteroidia</taxon>
        <taxon>Bacteroidales</taxon>
        <taxon>Prevotellaceae</taxon>
        <taxon>Xylanibacter</taxon>
    </lineage>
</organism>
<evidence type="ECO:0000313" key="2">
    <source>
        <dbReference type="EMBL" id="MBE6271452.1"/>
    </source>
</evidence>
<dbReference type="PROSITE" id="PS51257">
    <property type="entry name" value="PROKAR_LIPOPROTEIN"/>
    <property type="match status" value="1"/>
</dbReference>
<feature type="transmembrane region" description="Helical" evidence="1">
    <location>
        <begin position="150"/>
        <end position="170"/>
    </location>
</feature>
<proteinExistence type="predicted"/>
<dbReference type="Proteomes" id="UP000806522">
    <property type="component" value="Unassembled WGS sequence"/>
</dbReference>
<sequence>MSHFIRTNESKIRILLLIGIVVMLCSCKNSPELEALQQTNGTGAAEYFGPWVTFVSKYLFWIYAVLFFLVTSVRGRNPFFSHIILTAIFAVTFLWNQAPGRAYIFSYYVCTPLLYIPFFSNKTIRWFHIGGCLCSLLFLVVKAWQYEGLIPFLFDVCIWGAVAAFCMLMFEMNLDERCPHCGYMAVSPKGMTQRYNYIVSHFSSINADGTESSSMSGGNISIDGLKEQRCGHCMKTCEKSIVAKNQQKK</sequence>
<evidence type="ECO:0000256" key="1">
    <source>
        <dbReference type="SAM" id="Phobius"/>
    </source>
</evidence>
<reference evidence="2" key="1">
    <citation type="submission" date="2019-04" db="EMBL/GenBank/DDBJ databases">
        <title>Evolution of Biomass-Degrading Anaerobic Consortia Revealed by Metagenomics.</title>
        <authorList>
            <person name="Peng X."/>
        </authorList>
    </citation>
    <scope>NUCLEOTIDE SEQUENCE</scope>
    <source>
        <strain evidence="2">SIG140</strain>
    </source>
</reference>
<accession>A0A9D5P3T9</accession>
<dbReference type="EMBL" id="SUYC01000012">
    <property type="protein sequence ID" value="MBE6271452.1"/>
    <property type="molecule type" value="Genomic_DNA"/>
</dbReference>
<dbReference type="AlphaFoldDB" id="A0A9D5P3T9"/>
<gene>
    <name evidence="2" type="ORF">E7101_10955</name>
</gene>
<keyword evidence="1" id="KW-0812">Transmembrane</keyword>
<feature type="transmembrane region" description="Helical" evidence="1">
    <location>
        <begin position="51"/>
        <end position="70"/>
    </location>
</feature>
<feature type="transmembrane region" description="Helical" evidence="1">
    <location>
        <begin position="126"/>
        <end position="144"/>
    </location>
</feature>
<feature type="transmembrane region" description="Helical" evidence="1">
    <location>
        <begin position="102"/>
        <end position="119"/>
    </location>
</feature>
<protein>
    <recommendedName>
        <fullName evidence="4">Lipoprotein</fullName>
    </recommendedName>
</protein>
<evidence type="ECO:0000313" key="3">
    <source>
        <dbReference type="Proteomes" id="UP000806522"/>
    </source>
</evidence>
<feature type="transmembrane region" description="Helical" evidence="1">
    <location>
        <begin position="79"/>
        <end position="96"/>
    </location>
</feature>
<evidence type="ECO:0008006" key="4">
    <source>
        <dbReference type="Google" id="ProtNLM"/>
    </source>
</evidence>
<name>A0A9D5P3T9_XYLRU</name>
<comment type="caution">
    <text evidence="2">The sequence shown here is derived from an EMBL/GenBank/DDBJ whole genome shotgun (WGS) entry which is preliminary data.</text>
</comment>
<keyword evidence="1" id="KW-0472">Membrane</keyword>